<evidence type="ECO:0000313" key="2">
    <source>
        <dbReference type="Proteomes" id="UP000643810"/>
    </source>
</evidence>
<dbReference type="EMBL" id="JACOPG010000001">
    <property type="protein sequence ID" value="MBC5685094.1"/>
    <property type="molecule type" value="Genomic_DNA"/>
</dbReference>
<keyword evidence="2" id="KW-1185">Reference proteome</keyword>
<comment type="caution">
    <text evidence="1">The sequence shown here is derived from an EMBL/GenBank/DDBJ whole genome shotgun (WGS) entry which is preliminary data.</text>
</comment>
<proteinExistence type="predicted"/>
<dbReference type="Proteomes" id="UP000643810">
    <property type="component" value="Unassembled WGS sequence"/>
</dbReference>
<reference evidence="1 2" key="1">
    <citation type="submission" date="2020-08" db="EMBL/GenBank/DDBJ databases">
        <title>Genome public.</title>
        <authorList>
            <person name="Liu C."/>
            <person name="Sun Q."/>
        </authorList>
    </citation>
    <scope>NUCLEOTIDE SEQUENCE [LARGE SCALE GENOMIC DNA]</scope>
    <source>
        <strain evidence="1 2">NSJ-9</strain>
    </source>
</reference>
<evidence type="ECO:0000313" key="1">
    <source>
        <dbReference type="EMBL" id="MBC5685094.1"/>
    </source>
</evidence>
<organism evidence="1 2">
    <name type="scientific">Roseburia lenta</name>
    <dbReference type="NCBI Taxonomy" id="2763061"/>
    <lineage>
        <taxon>Bacteria</taxon>
        <taxon>Bacillati</taxon>
        <taxon>Bacillota</taxon>
        <taxon>Clostridia</taxon>
        <taxon>Lachnospirales</taxon>
        <taxon>Lachnospiraceae</taxon>
        <taxon>Roseburia</taxon>
    </lineage>
</organism>
<protein>
    <submittedName>
        <fullName evidence="1">Uncharacterized protein</fullName>
    </submittedName>
</protein>
<accession>A0ABR7GCD3</accession>
<dbReference type="RefSeq" id="WP_178010979.1">
    <property type="nucleotide sequence ID" value="NZ_JACOPG010000001.1"/>
</dbReference>
<sequence length="51" mass="6268">MRRLILRGNECFEVDEECLRKKKMQGEECMHCKKNEKGKDDRWNARKKRGR</sequence>
<name>A0ABR7GCD3_9FIRM</name>
<gene>
    <name evidence="1" type="ORF">H8R94_00465</name>
</gene>